<dbReference type="GO" id="GO:0009279">
    <property type="term" value="C:cell outer membrane"/>
    <property type="evidence" value="ECO:0007669"/>
    <property type="project" value="UniProtKB-SubCell"/>
</dbReference>
<evidence type="ECO:0000256" key="1">
    <source>
        <dbReference type="ARBA" id="ARBA00004442"/>
    </source>
</evidence>
<dbReference type="Pfam" id="PF14322">
    <property type="entry name" value="SusD-like_3"/>
    <property type="match status" value="1"/>
</dbReference>
<gene>
    <name evidence="8" type="ORF">IIF7_13922</name>
</gene>
<evidence type="ECO:0000313" key="8">
    <source>
        <dbReference type="EMBL" id="ORL44909.1"/>
    </source>
</evidence>
<keyword evidence="5" id="KW-0998">Cell outer membrane</keyword>
<evidence type="ECO:0000259" key="6">
    <source>
        <dbReference type="Pfam" id="PF07980"/>
    </source>
</evidence>
<dbReference type="AlphaFoldDB" id="A0A1Y1T1K7"/>
<evidence type="ECO:0000256" key="2">
    <source>
        <dbReference type="ARBA" id="ARBA00006275"/>
    </source>
</evidence>
<dbReference type="CDD" id="cd08977">
    <property type="entry name" value="SusD"/>
    <property type="match status" value="1"/>
</dbReference>
<protein>
    <submittedName>
        <fullName evidence="8">RagB/SusD domain-containing protein</fullName>
    </submittedName>
</protein>
<proteinExistence type="inferred from homology"/>
<comment type="caution">
    <text evidence="8">The sequence shown here is derived from an EMBL/GenBank/DDBJ whole genome shotgun (WGS) entry which is preliminary data.</text>
</comment>
<evidence type="ECO:0000259" key="7">
    <source>
        <dbReference type="Pfam" id="PF14322"/>
    </source>
</evidence>
<name>A0A1Y1T1K7_9FLAO</name>
<evidence type="ECO:0000256" key="5">
    <source>
        <dbReference type="ARBA" id="ARBA00023237"/>
    </source>
</evidence>
<accession>A0A1Y1T1K7</accession>
<keyword evidence="4" id="KW-0472">Membrane</keyword>
<dbReference type="InterPro" id="IPR012944">
    <property type="entry name" value="SusD_RagB_dom"/>
</dbReference>
<dbReference type="Gene3D" id="1.25.40.390">
    <property type="match status" value="1"/>
</dbReference>
<dbReference type="Proteomes" id="UP000192746">
    <property type="component" value="Unassembled WGS sequence"/>
</dbReference>
<dbReference type="InterPro" id="IPR033985">
    <property type="entry name" value="SusD-like_N"/>
</dbReference>
<comment type="subcellular location">
    <subcellularLocation>
        <location evidence="1">Cell outer membrane</location>
    </subcellularLocation>
</comment>
<dbReference type="InterPro" id="IPR011990">
    <property type="entry name" value="TPR-like_helical_dom_sf"/>
</dbReference>
<dbReference type="SUPFAM" id="SSF48452">
    <property type="entry name" value="TPR-like"/>
    <property type="match status" value="1"/>
</dbReference>
<feature type="domain" description="SusD-like N-terminal" evidence="7">
    <location>
        <begin position="79"/>
        <end position="234"/>
    </location>
</feature>
<organism evidence="8 9">
    <name type="scientific">Zunongwangia atlantica 22II14-10F7</name>
    <dbReference type="NCBI Taxonomy" id="1185767"/>
    <lineage>
        <taxon>Bacteria</taxon>
        <taxon>Pseudomonadati</taxon>
        <taxon>Bacteroidota</taxon>
        <taxon>Flavobacteriia</taxon>
        <taxon>Flavobacteriales</taxon>
        <taxon>Flavobacteriaceae</taxon>
        <taxon>Zunongwangia</taxon>
    </lineage>
</organism>
<feature type="domain" description="RagB/SusD" evidence="6">
    <location>
        <begin position="280"/>
        <end position="511"/>
    </location>
</feature>
<evidence type="ECO:0000256" key="4">
    <source>
        <dbReference type="ARBA" id="ARBA00023136"/>
    </source>
</evidence>
<evidence type="ECO:0000256" key="3">
    <source>
        <dbReference type="ARBA" id="ARBA00022729"/>
    </source>
</evidence>
<reference evidence="8 9" key="1">
    <citation type="submission" date="2013-04" db="EMBL/GenBank/DDBJ databases">
        <title>Zunongwangia sp. 22II14-10F7 Genome Sequencing.</title>
        <authorList>
            <person name="Lai Q."/>
            <person name="Shao Z."/>
        </authorList>
    </citation>
    <scope>NUCLEOTIDE SEQUENCE [LARGE SCALE GENOMIC DNA]</scope>
    <source>
        <strain evidence="8 9">22II14-10F7</strain>
    </source>
</reference>
<dbReference type="Pfam" id="PF07980">
    <property type="entry name" value="SusD_RagB"/>
    <property type="match status" value="1"/>
</dbReference>
<dbReference type="EMBL" id="ARYN01000012">
    <property type="protein sequence ID" value="ORL44909.1"/>
    <property type="molecule type" value="Genomic_DNA"/>
</dbReference>
<dbReference type="STRING" id="1185767.IIF7_13922"/>
<sequence>MLNFNNESMKKFYIDYKIIIAVMLLGFLSCSDDFLERPPEDTYSLDEFYSTDEQVEASTNALYGKTWFFLHNKTLYAIAEVGGGNAFTYSSDVNGLRLLNITSTDPVLTDAWKSCFATVAQSNSLINLLPSRVGDEVDQEVLNNTLGEAHFMRALAYFYLVRLWRAVPIIENNAEHVNDPQLNTNPQEDIYRFIESDLNYAIDNLYAKTRGSNYEANGHVSKGSARALMAKVLLYQEKYDEARAMAEQVINSGEFKLFGGEQLPNESFGNLYKIENNNNEESIVAWQWTLGNYFTGNYLNTMFAYSSIINNSTYGGTFAPSQDLLNAFEPGDLRRKQTVMLPGDYYPDLPSANGPDFTVPEDIDPQNAGAGIKKYVVGKNGITDGNGGSPNNTYIMRYGELFLIHAEAILAGAQSTANPAALESYNTIRERAGLQPVNSFTFDDLLHERRIELAFEGDYWFDLGRISPQKAVEIVAAQNRGDEDNPEYADPRPTDFILPYPSSELILNPKLGEDPIPYNFD</sequence>
<keyword evidence="9" id="KW-1185">Reference proteome</keyword>
<evidence type="ECO:0000313" key="9">
    <source>
        <dbReference type="Proteomes" id="UP000192746"/>
    </source>
</evidence>
<keyword evidence="3" id="KW-0732">Signal</keyword>
<comment type="similarity">
    <text evidence="2">Belongs to the SusD family.</text>
</comment>